<evidence type="ECO:0000313" key="9">
    <source>
        <dbReference type="EMBL" id="OJJ45848.1"/>
    </source>
</evidence>
<dbReference type="VEuPathDB" id="FungiDB:ASPZODRAFT_152825"/>
<dbReference type="CDD" id="cd17323">
    <property type="entry name" value="MFS_Tpo1_MDR_like"/>
    <property type="match status" value="1"/>
</dbReference>
<proteinExistence type="predicted"/>
<feature type="transmembrane region" description="Helical" evidence="7">
    <location>
        <begin position="108"/>
        <end position="126"/>
    </location>
</feature>
<evidence type="ECO:0000256" key="1">
    <source>
        <dbReference type="ARBA" id="ARBA00004141"/>
    </source>
</evidence>
<evidence type="ECO:0000256" key="7">
    <source>
        <dbReference type="SAM" id="Phobius"/>
    </source>
</evidence>
<evidence type="ECO:0000256" key="3">
    <source>
        <dbReference type="ARBA" id="ARBA00022692"/>
    </source>
</evidence>
<dbReference type="OrthoDB" id="440553at2759"/>
<evidence type="ECO:0000256" key="2">
    <source>
        <dbReference type="ARBA" id="ARBA00022448"/>
    </source>
</evidence>
<feature type="domain" description="Major facilitator superfamily (MFS) profile" evidence="8">
    <location>
        <begin position="43"/>
        <end position="494"/>
    </location>
</feature>
<evidence type="ECO:0000256" key="5">
    <source>
        <dbReference type="ARBA" id="ARBA00023136"/>
    </source>
</evidence>
<dbReference type="InterPro" id="IPR011701">
    <property type="entry name" value="MFS"/>
</dbReference>
<dbReference type="Gene3D" id="1.20.1720.10">
    <property type="entry name" value="Multidrug resistance protein D"/>
    <property type="match status" value="1"/>
</dbReference>
<evidence type="ECO:0000313" key="10">
    <source>
        <dbReference type="Proteomes" id="UP000184188"/>
    </source>
</evidence>
<dbReference type="Pfam" id="PF07690">
    <property type="entry name" value="MFS_1"/>
    <property type="match status" value="1"/>
</dbReference>
<evidence type="ECO:0000259" key="8">
    <source>
        <dbReference type="PROSITE" id="PS50850"/>
    </source>
</evidence>
<feature type="region of interest" description="Disordered" evidence="6">
    <location>
        <begin position="497"/>
        <end position="524"/>
    </location>
</feature>
<dbReference type="GO" id="GO:0022857">
    <property type="term" value="F:transmembrane transporter activity"/>
    <property type="evidence" value="ECO:0007669"/>
    <property type="project" value="InterPro"/>
</dbReference>
<dbReference type="FunFam" id="1.20.1720.10:FF:000009">
    <property type="entry name" value="MFS multidrug transporter"/>
    <property type="match status" value="1"/>
</dbReference>
<keyword evidence="3 7" id="KW-0812">Transmembrane</keyword>
<evidence type="ECO:0000256" key="6">
    <source>
        <dbReference type="SAM" id="MobiDB-lite"/>
    </source>
</evidence>
<dbReference type="STRING" id="1073090.A0A1L9SFC1"/>
<evidence type="ECO:0000256" key="4">
    <source>
        <dbReference type="ARBA" id="ARBA00022989"/>
    </source>
</evidence>
<dbReference type="SUPFAM" id="SSF103473">
    <property type="entry name" value="MFS general substrate transporter"/>
    <property type="match status" value="1"/>
</dbReference>
<dbReference type="AlphaFoldDB" id="A0A1L9SFC1"/>
<feature type="transmembrane region" description="Helical" evidence="7">
    <location>
        <begin position="379"/>
        <end position="397"/>
    </location>
</feature>
<feature type="transmembrane region" description="Helical" evidence="7">
    <location>
        <begin position="195"/>
        <end position="217"/>
    </location>
</feature>
<dbReference type="PROSITE" id="PS50850">
    <property type="entry name" value="MFS"/>
    <property type="match status" value="1"/>
</dbReference>
<protein>
    <recommendedName>
        <fullName evidence="8">Major facilitator superfamily (MFS) profile domain-containing protein</fullName>
    </recommendedName>
</protein>
<dbReference type="Gene3D" id="1.20.1250.20">
    <property type="entry name" value="MFS general substrate transporter like domains"/>
    <property type="match status" value="1"/>
</dbReference>
<accession>A0A1L9SFC1</accession>
<feature type="transmembrane region" description="Helical" evidence="7">
    <location>
        <begin position="278"/>
        <end position="303"/>
    </location>
</feature>
<dbReference type="EMBL" id="KV878344">
    <property type="protein sequence ID" value="OJJ45848.1"/>
    <property type="molecule type" value="Genomic_DNA"/>
</dbReference>
<feature type="transmembrane region" description="Helical" evidence="7">
    <location>
        <begin position="42"/>
        <end position="63"/>
    </location>
</feature>
<gene>
    <name evidence="9" type="ORF">ASPZODRAFT_152825</name>
</gene>
<feature type="compositionally biased region" description="Basic and acidic residues" evidence="6">
    <location>
        <begin position="502"/>
        <end position="524"/>
    </location>
</feature>
<keyword evidence="5 7" id="KW-0472">Membrane</keyword>
<feature type="transmembrane region" description="Helical" evidence="7">
    <location>
        <begin position="470"/>
        <end position="490"/>
    </location>
</feature>
<dbReference type="GeneID" id="34612360"/>
<feature type="transmembrane region" description="Helical" evidence="7">
    <location>
        <begin position="83"/>
        <end position="101"/>
    </location>
</feature>
<reference evidence="10" key="1">
    <citation type="journal article" date="2017" name="Genome Biol.">
        <title>Comparative genomics reveals high biological diversity and specific adaptations in the industrially and medically important fungal genus Aspergillus.</title>
        <authorList>
            <person name="de Vries R.P."/>
            <person name="Riley R."/>
            <person name="Wiebenga A."/>
            <person name="Aguilar-Osorio G."/>
            <person name="Amillis S."/>
            <person name="Uchima C.A."/>
            <person name="Anderluh G."/>
            <person name="Asadollahi M."/>
            <person name="Askin M."/>
            <person name="Barry K."/>
            <person name="Battaglia E."/>
            <person name="Bayram O."/>
            <person name="Benocci T."/>
            <person name="Braus-Stromeyer S.A."/>
            <person name="Caldana C."/>
            <person name="Canovas D."/>
            <person name="Cerqueira G.C."/>
            <person name="Chen F."/>
            <person name="Chen W."/>
            <person name="Choi C."/>
            <person name="Clum A."/>
            <person name="Dos Santos R.A."/>
            <person name="Damasio A.R."/>
            <person name="Diallinas G."/>
            <person name="Emri T."/>
            <person name="Fekete E."/>
            <person name="Flipphi M."/>
            <person name="Freyberg S."/>
            <person name="Gallo A."/>
            <person name="Gournas C."/>
            <person name="Habgood R."/>
            <person name="Hainaut M."/>
            <person name="Harispe M.L."/>
            <person name="Henrissat B."/>
            <person name="Hilden K.S."/>
            <person name="Hope R."/>
            <person name="Hossain A."/>
            <person name="Karabika E."/>
            <person name="Karaffa L."/>
            <person name="Karanyi Z."/>
            <person name="Krasevec N."/>
            <person name="Kuo A."/>
            <person name="Kusch H."/>
            <person name="LaButti K."/>
            <person name="Lagendijk E.L."/>
            <person name="Lapidus A."/>
            <person name="Levasseur A."/>
            <person name="Lindquist E."/>
            <person name="Lipzen A."/>
            <person name="Logrieco A.F."/>
            <person name="MacCabe A."/>
            <person name="Maekelae M.R."/>
            <person name="Malavazi I."/>
            <person name="Melin P."/>
            <person name="Meyer V."/>
            <person name="Mielnichuk N."/>
            <person name="Miskei M."/>
            <person name="Molnar A.P."/>
            <person name="Mule G."/>
            <person name="Ngan C.Y."/>
            <person name="Orejas M."/>
            <person name="Orosz E."/>
            <person name="Ouedraogo J.P."/>
            <person name="Overkamp K.M."/>
            <person name="Park H.-S."/>
            <person name="Perrone G."/>
            <person name="Piumi F."/>
            <person name="Punt P.J."/>
            <person name="Ram A.F."/>
            <person name="Ramon A."/>
            <person name="Rauscher S."/>
            <person name="Record E."/>
            <person name="Riano-Pachon D.M."/>
            <person name="Robert V."/>
            <person name="Roehrig J."/>
            <person name="Ruller R."/>
            <person name="Salamov A."/>
            <person name="Salih N.S."/>
            <person name="Samson R.A."/>
            <person name="Sandor E."/>
            <person name="Sanguinetti M."/>
            <person name="Schuetze T."/>
            <person name="Sepcic K."/>
            <person name="Shelest E."/>
            <person name="Sherlock G."/>
            <person name="Sophianopoulou V."/>
            <person name="Squina F.M."/>
            <person name="Sun H."/>
            <person name="Susca A."/>
            <person name="Todd R.B."/>
            <person name="Tsang A."/>
            <person name="Unkles S.E."/>
            <person name="van de Wiele N."/>
            <person name="van Rossen-Uffink D."/>
            <person name="Oliveira J.V."/>
            <person name="Vesth T.C."/>
            <person name="Visser J."/>
            <person name="Yu J.-H."/>
            <person name="Zhou M."/>
            <person name="Andersen M.R."/>
            <person name="Archer D.B."/>
            <person name="Baker S.E."/>
            <person name="Benoit I."/>
            <person name="Brakhage A.A."/>
            <person name="Braus G.H."/>
            <person name="Fischer R."/>
            <person name="Frisvad J.C."/>
            <person name="Goldman G.H."/>
            <person name="Houbraken J."/>
            <person name="Oakley B."/>
            <person name="Pocsi I."/>
            <person name="Scazzocchio C."/>
            <person name="Seiboth B."/>
            <person name="vanKuyk P.A."/>
            <person name="Wortman J."/>
            <person name="Dyer P.S."/>
            <person name="Grigoriev I.V."/>
        </authorList>
    </citation>
    <scope>NUCLEOTIDE SEQUENCE [LARGE SCALE GENOMIC DNA]</scope>
    <source>
        <strain evidence="10">CBS 506.65</strain>
    </source>
</reference>
<organism evidence="9 10">
    <name type="scientific">Penicilliopsis zonata CBS 506.65</name>
    <dbReference type="NCBI Taxonomy" id="1073090"/>
    <lineage>
        <taxon>Eukaryota</taxon>
        <taxon>Fungi</taxon>
        <taxon>Dikarya</taxon>
        <taxon>Ascomycota</taxon>
        <taxon>Pezizomycotina</taxon>
        <taxon>Eurotiomycetes</taxon>
        <taxon>Eurotiomycetidae</taxon>
        <taxon>Eurotiales</taxon>
        <taxon>Aspergillaceae</taxon>
        <taxon>Penicilliopsis</taxon>
    </lineage>
</organism>
<comment type="subcellular location">
    <subcellularLocation>
        <location evidence="1">Membrane</location>
        <topology evidence="1">Multi-pass membrane protein</topology>
    </subcellularLocation>
</comment>
<dbReference type="InterPro" id="IPR036259">
    <property type="entry name" value="MFS_trans_sf"/>
</dbReference>
<sequence>MGVENPPLPTDAEANHGVTATATASPPAPEKYSVFTVNQRRAMITVGSLASFFSPLSASIYFPALDTIADALHVSTTKINLTVTTYMILQGIAPMMIAGFSDKAGRRPAYTICFSIYLVANLALGLQNSYAALLVLRCLQSAGSSGTVALANGLVGDMVTSAERGTYIAFASVGSMLGPSLSPVIGGLISQYLNWHWIFWFLLILAGSFFTALLLFLPETCRKVVGDGSVPPPPLNNNLSDMIRHRRRQREGIPLDEAQQQRLRANYKLEFPNPLPTLLIVLDLETSLVLLTTGLTFAGFYAVMTGATTSFHDVYGMNNIQTGLMYVPIGAGGILSAFTTGRLVDWNFRRHAARANLPIIKNVRQDISNFNIERARLEVVLPVFLLGNLTVIGYGWILGHKVNLAGPVILLFIAGYALNATSQTLNALMVDLWPGRSAAATAANNLFRCELGAAASAAIEPMSQAMGTGWAYTTLGLIAISSMPSLLLMMRNGIEWRKKKKQREEARERKRQEKKEKQQPARSV</sequence>
<dbReference type="PANTHER" id="PTHR23502">
    <property type="entry name" value="MAJOR FACILITATOR SUPERFAMILY"/>
    <property type="match status" value="1"/>
</dbReference>
<name>A0A1L9SFC1_9EURO</name>
<dbReference type="RefSeq" id="XP_022580358.1">
    <property type="nucleotide sequence ID" value="XM_022725896.1"/>
</dbReference>
<feature type="transmembrane region" description="Helical" evidence="7">
    <location>
        <begin position="323"/>
        <end position="344"/>
    </location>
</feature>
<dbReference type="InterPro" id="IPR020846">
    <property type="entry name" value="MFS_dom"/>
</dbReference>
<dbReference type="GO" id="GO:0005886">
    <property type="term" value="C:plasma membrane"/>
    <property type="evidence" value="ECO:0007669"/>
    <property type="project" value="TreeGrafter"/>
</dbReference>
<keyword evidence="10" id="KW-1185">Reference proteome</keyword>
<keyword evidence="4 7" id="KW-1133">Transmembrane helix</keyword>
<keyword evidence="2" id="KW-0813">Transport</keyword>
<dbReference type="PANTHER" id="PTHR23502:SF51">
    <property type="entry name" value="QUINIDINE RESISTANCE PROTEIN 1-RELATED"/>
    <property type="match status" value="1"/>
</dbReference>
<dbReference type="Proteomes" id="UP000184188">
    <property type="component" value="Unassembled WGS sequence"/>
</dbReference>